<dbReference type="InterPro" id="IPR018247">
    <property type="entry name" value="EF_Hand_1_Ca_BS"/>
</dbReference>
<comment type="catalytic activity">
    <reaction evidence="1">
        <text>Release of an N-terminal amino acid, Xaa-|-Yaa- from a peptide, amide or arylamide. Xaa is preferably Ala, but may be most amino acids including Pro (slow action). When a terminal hydrophobic residue is followed by a prolyl residue, the two may be released as an intact Xaa-Pro dipeptide.</text>
        <dbReference type="EC" id="3.4.11.2"/>
    </reaction>
</comment>
<evidence type="ECO:0000256" key="7">
    <source>
        <dbReference type="ARBA" id="ARBA00022723"/>
    </source>
</evidence>
<dbReference type="CDD" id="cd09603">
    <property type="entry name" value="M1_APN_like"/>
    <property type="match status" value="1"/>
</dbReference>
<evidence type="ECO:0000256" key="6">
    <source>
        <dbReference type="ARBA" id="ARBA00022670"/>
    </source>
</evidence>
<dbReference type="RefSeq" id="WP_344075751.1">
    <property type="nucleotide sequence ID" value="NZ_BAAALS010000001.1"/>
</dbReference>
<dbReference type="PANTHER" id="PTHR11533:SF297">
    <property type="entry name" value="AMINOPEPTIDASE N"/>
    <property type="match status" value="1"/>
</dbReference>
<gene>
    <name evidence="16" type="ORF">GCM10009681_02400</name>
</gene>
<comment type="cofactor">
    <cofactor evidence="2">
        <name>Zn(2+)</name>
        <dbReference type="ChEBI" id="CHEBI:29105"/>
    </cofactor>
</comment>
<organism evidence="16 17">
    <name type="scientific">Luedemannella helvata</name>
    <dbReference type="NCBI Taxonomy" id="349315"/>
    <lineage>
        <taxon>Bacteria</taxon>
        <taxon>Bacillati</taxon>
        <taxon>Actinomycetota</taxon>
        <taxon>Actinomycetes</taxon>
        <taxon>Micromonosporales</taxon>
        <taxon>Micromonosporaceae</taxon>
        <taxon>Luedemannella</taxon>
    </lineage>
</organism>
<evidence type="ECO:0000256" key="13">
    <source>
        <dbReference type="SAM" id="SignalP"/>
    </source>
</evidence>
<dbReference type="Gene3D" id="2.60.40.1730">
    <property type="entry name" value="tricorn interacting facor f3 domain"/>
    <property type="match status" value="1"/>
</dbReference>
<keyword evidence="17" id="KW-1185">Reference proteome</keyword>
<evidence type="ECO:0000256" key="5">
    <source>
        <dbReference type="ARBA" id="ARBA00015611"/>
    </source>
</evidence>
<dbReference type="SUPFAM" id="SSF63737">
    <property type="entry name" value="Leukotriene A4 hydrolase N-terminal domain"/>
    <property type="match status" value="1"/>
</dbReference>
<dbReference type="SUPFAM" id="SSF55486">
    <property type="entry name" value="Metalloproteases ('zincins'), catalytic domain"/>
    <property type="match status" value="1"/>
</dbReference>
<evidence type="ECO:0000256" key="12">
    <source>
        <dbReference type="ARBA" id="ARBA00031533"/>
    </source>
</evidence>
<keyword evidence="8" id="KW-0378">Hydrolase</keyword>
<dbReference type="PROSITE" id="PS00018">
    <property type="entry name" value="EF_HAND_1"/>
    <property type="match status" value="1"/>
</dbReference>
<evidence type="ECO:0000313" key="16">
    <source>
        <dbReference type="EMBL" id="GAA1735509.1"/>
    </source>
</evidence>
<dbReference type="Pfam" id="PF17900">
    <property type="entry name" value="Peptidase_M1_N"/>
    <property type="match status" value="1"/>
</dbReference>
<dbReference type="InterPro" id="IPR045357">
    <property type="entry name" value="Aminopeptidase_N-like_N"/>
</dbReference>
<evidence type="ECO:0000256" key="8">
    <source>
        <dbReference type="ARBA" id="ARBA00022801"/>
    </source>
</evidence>
<evidence type="ECO:0000256" key="2">
    <source>
        <dbReference type="ARBA" id="ARBA00001947"/>
    </source>
</evidence>
<dbReference type="Proteomes" id="UP001500655">
    <property type="component" value="Unassembled WGS sequence"/>
</dbReference>
<dbReference type="InterPro" id="IPR001930">
    <property type="entry name" value="Peptidase_M1"/>
</dbReference>
<dbReference type="EMBL" id="BAAALS010000001">
    <property type="protein sequence ID" value="GAA1735509.1"/>
    <property type="molecule type" value="Genomic_DNA"/>
</dbReference>
<keyword evidence="6" id="KW-0645">Protease</keyword>
<evidence type="ECO:0000256" key="1">
    <source>
        <dbReference type="ARBA" id="ARBA00000098"/>
    </source>
</evidence>
<dbReference type="Pfam" id="PF01433">
    <property type="entry name" value="Peptidase_M1"/>
    <property type="match status" value="1"/>
</dbReference>
<accession>A0ABN2JQH0</accession>
<proteinExistence type="inferred from homology"/>
<protein>
    <recommendedName>
        <fullName evidence="5">Aminopeptidase N</fullName>
        <ecNumber evidence="4">3.4.11.2</ecNumber>
    </recommendedName>
    <alternativeName>
        <fullName evidence="11">Alanine aminopeptidase</fullName>
    </alternativeName>
    <alternativeName>
        <fullName evidence="12">Lysyl aminopeptidase</fullName>
    </alternativeName>
</protein>
<keyword evidence="7" id="KW-0479">Metal-binding</keyword>
<keyword evidence="9" id="KW-0862">Zinc</keyword>
<evidence type="ECO:0000256" key="11">
    <source>
        <dbReference type="ARBA" id="ARBA00029811"/>
    </source>
</evidence>
<dbReference type="InterPro" id="IPR042097">
    <property type="entry name" value="Aminopeptidase_N-like_N_sf"/>
</dbReference>
<dbReference type="PRINTS" id="PR00756">
    <property type="entry name" value="ALADIPTASE"/>
</dbReference>
<evidence type="ECO:0000256" key="3">
    <source>
        <dbReference type="ARBA" id="ARBA00010136"/>
    </source>
</evidence>
<comment type="similarity">
    <text evidence="3">Belongs to the peptidase M1 family.</text>
</comment>
<keyword evidence="13" id="KW-0732">Signal</keyword>
<dbReference type="PANTHER" id="PTHR11533">
    <property type="entry name" value="PROTEASE M1 ZINC METALLOPROTEASE"/>
    <property type="match status" value="1"/>
</dbReference>
<evidence type="ECO:0000256" key="4">
    <source>
        <dbReference type="ARBA" id="ARBA00012564"/>
    </source>
</evidence>
<comment type="caution">
    <text evidence="16">The sequence shown here is derived from an EMBL/GenBank/DDBJ whole genome shotgun (WGS) entry which is preliminary data.</text>
</comment>
<evidence type="ECO:0000313" key="17">
    <source>
        <dbReference type="Proteomes" id="UP001500655"/>
    </source>
</evidence>
<evidence type="ECO:0000259" key="15">
    <source>
        <dbReference type="Pfam" id="PF17900"/>
    </source>
</evidence>
<sequence length="481" mass="51525">MSKPRAGLALVAAALVALAGCGAGDPRPVWHTPAVAGATMTTAPGVGAPGLGDPYYPNAGNGGYDVAHYDIAVSYDPDSHRITARAAIRATALTPLSRFNLDLRGLTVRSATVAGKPAATSRAGDELTLTPAEPLPAGTVFETIIEYGGKPSTYGGPGQAGGEGFVQHDGGAIALGQPESAAAWFPCNDHPADKATYDIKLTVPGDLAALSNGVLRSRTAKGGRTTWEWATTSPMATYLATAVIGDYRVRTGTHDGLPVITAVADGLPTTMDDAMARTPEVLDFLEERFGPYPFDALGGIVHDNANLRFALETQTRPVYVSSFFLGPKPSVTVVAHELAHQWFGDSVSVRDWRDIWLNESYATYAGWLWVEHEFKRPLATSFTTAYETAAEEVWTTPPADPGRENMFSDSVYDRGAMTLYALRQTVGAETFDRITREWADKNKDGNVSTADYIAHAEQVSGRQLDDLFQAWLYGRTRPAKP</sequence>
<dbReference type="Gene3D" id="1.10.390.10">
    <property type="entry name" value="Neutral Protease Domain 2"/>
    <property type="match status" value="1"/>
</dbReference>
<reference evidence="16 17" key="1">
    <citation type="journal article" date="2019" name="Int. J. Syst. Evol. Microbiol.">
        <title>The Global Catalogue of Microorganisms (GCM) 10K type strain sequencing project: providing services to taxonomists for standard genome sequencing and annotation.</title>
        <authorList>
            <consortium name="The Broad Institute Genomics Platform"/>
            <consortium name="The Broad Institute Genome Sequencing Center for Infectious Disease"/>
            <person name="Wu L."/>
            <person name="Ma J."/>
        </authorList>
    </citation>
    <scope>NUCLEOTIDE SEQUENCE [LARGE SCALE GENOMIC DNA]</scope>
    <source>
        <strain evidence="16 17">JCM 13249</strain>
    </source>
</reference>
<feature type="domain" description="Aminopeptidase N-like N-terminal" evidence="15">
    <location>
        <begin position="68"/>
        <end position="239"/>
    </location>
</feature>
<evidence type="ECO:0000256" key="10">
    <source>
        <dbReference type="ARBA" id="ARBA00023049"/>
    </source>
</evidence>
<feature type="domain" description="Peptidase M1 membrane alanine aminopeptidase" evidence="14">
    <location>
        <begin position="275"/>
        <end position="471"/>
    </location>
</feature>
<dbReference type="InterPro" id="IPR050344">
    <property type="entry name" value="Peptidase_M1_aminopeptidases"/>
</dbReference>
<feature type="signal peptide" evidence="13">
    <location>
        <begin position="1"/>
        <end position="19"/>
    </location>
</feature>
<dbReference type="InterPro" id="IPR027268">
    <property type="entry name" value="Peptidase_M4/M1_CTD_sf"/>
</dbReference>
<name>A0ABN2JQH0_9ACTN</name>
<feature type="chain" id="PRO_5045629139" description="Aminopeptidase N" evidence="13">
    <location>
        <begin position="20"/>
        <end position="481"/>
    </location>
</feature>
<dbReference type="InterPro" id="IPR014782">
    <property type="entry name" value="Peptidase_M1_dom"/>
</dbReference>
<evidence type="ECO:0000256" key="9">
    <source>
        <dbReference type="ARBA" id="ARBA00022833"/>
    </source>
</evidence>
<keyword evidence="10" id="KW-0482">Metalloprotease</keyword>
<dbReference type="EC" id="3.4.11.2" evidence="4"/>
<evidence type="ECO:0000259" key="14">
    <source>
        <dbReference type="Pfam" id="PF01433"/>
    </source>
</evidence>
<dbReference type="PROSITE" id="PS51257">
    <property type="entry name" value="PROKAR_LIPOPROTEIN"/>
    <property type="match status" value="1"/>
</dbReference>